<dbReference type="GO" id="GO:0000177">
    <property type="term" value="C:cytoplasmic exosome (RNase complex)"/>
    <property type="evidence" value="ECO:0007669"/>
    <property type="project" value="TreeGrafter"/>
</dbReference>
<dbReference type="OrthoDB" id="10264038at2759"/>
<evidence type="ECO:0000259" key="8">
    <source>
        <dbReference type="Pfam" id="PF01138"/>
    </source>
</evidence>
<comment type="caution">
    <text evidence="10">The sequence shown here is derived from an EMBL/GenBank/DDBJ whole genome shotgun (WGS) entry which is preliminary data.</text>
</comment>
<dbReference type="InterPro" id="IPR020568">
    <property type="entry name" value="Ribosomal_Su5_D2-typ_SF"/>
</dbReference>
<feature type="region of interest" description="Disordered" evidence="7">
    <location>
        <begin position="329"/>
        <end position="356"/>
    </location>
</feature>
<keyword evidence="11" id="KW-1185">Reference proteome</keyword>
<dbReference type="SUPFAM" id="SSF54211">
    <property type="entry name" value="Ribosomal protein S5 domain 2-like"/>
    <property type="match status" value="1"/>
</dbReference>
<dbReference type="GO" id="GO:0035925">
    <property type="term" value="F:mRNA 3'-UTR AU-rich region binding"/>
    <property type="evidence" value="ECO:0007669"/>
    <property type="project" value="TreeGrafter"/>
</dbReference>
<dbReference type="PANTHER" id="PTHR11097">
    <property type="entry name" value="EXOSOME COMPLEX EXONUCLEASE RIBOSOMAL RNA PROCESSING PROTEIN"/>
    <property type="match status" value="1"/>
</dbReference>
<keyword evidence="4" id="KW-0963">Cytoplasm</keyword>
<dbReference type="Pfam" id="PF03725">
    <property type="entry name" value="RNase_PH_C"/>
    <property type="match status" value="1"/>
</dbReference>
<dbReference type="InterPro" id="IPR027408">
    <property type="entry name" value="PNPase/RNase_PH_dom_sf"/>
</dbReference>
<dbReference type="InterPro" id="IPR015847">
    <property type="entry name" value="ExoRNase_PH_dom2"/>
</dbReference>
<evidence type="ECO:0000256" key="1">
    <source>
        <dbReference type="ARBA" id="ARBA00004123"/>
    </source>
</evidence>
<dbReference type="SUPFAM" id="SSF55666">
    <property type="entry name" value="Ribonuclease PH domain 2-like"/>
    <property type="match status" value="1"/>
</dbReference>
<dbReference type="GO" id="GO:0071028">
    <property type="term" value="P:nuclear mRNA surveillance"/>
    <property type="evidence" value="ECO:0007669"/>
    <property type="project" value="TreeGrafter"/>
</dbReference>
<accession>A0A7J6MLJ8</accession>
<dbReference type="EMBL" id="JAAPAO010000109">
    <property type="protein sequence ID" value="KAF4672452.1"/>
    <property type="molecule type" value="Genomic_DNA"/>
</dbReference>
<sequence>MSLTLSDEVFAHSAIFPESNTDNISGIGLRADGRTRLDCRRMKIRLGPALGQAECRIGNTWVRAVVTGEVITPPPERPNEGKLFISVDYSAIATTATLPSGDSSGLPGTPQTPDAVSLCNQLERMLKGSKAVDVEALCIAGGSRVWSVRLDVHIFTDAGNIGDAAATASVAALMHYRRSEVTTLEGSTVVRQDLEPMPLSIHHMPLPLTFALVKSPDGSTSAVLADPTSLEERLSGGALLVVIVNQYGELCGILKPGGTAIPLSTVITCIHAATGRAKEVHKMIADSLEKDAAKREGRKKDIHHKYDSNTVLTITTGGVVAVQDTAKVEDTTVSNSSNTTTTDTDPKPKKKARTNV</sequence>
<feature type="domain" description="Exoribonuclease phosphorolytic" evidence="9">
    <location>
        <begin position="203"/>
        <end position="274"/>
    </location>
</feature>
<evidence type="ECO:0000313" key="10">
    <source>
        <dbReference type="EMBL" id="KAF4672452.1"/>
    </source>
</evidence>
<keyword evidence="6" id="KW-0539">Nucleus</keyword>
<evidence type="ECO:0000259" key="9">
    <source>
        <dbReference type="Pfam" id="PF03725"/>
    </source>
</evidence>
<evidence type="ECO:0000256" key="5">
    <source>
        <dbReference type="ARBA" id="ARBA00022884"/>
    </source>
</evidence>
<dbReference type="PANTHER" id="PTHR11097:SF14">
    <property type="entry name" value="EXOSOME COMPLEX COMPONENT RRP45"/>
    <property type="match status" value="1"/>
</dbReference>
<evidence type="ECO:0000256" key="6">
    <source>
        <dbReference type="ARBA" id="ARBA00023242"/>
    </source>
</evidence>
<comment type="subcellular location">
    <subcellularLocation>
        <location evidence="2">Cytoplasm</location>
    </subcellularLocation>
    <subcellularLocation>
        <location evidence="1">Nucleus</location>
    </subcellularLocation>
</comment>
<evidence type="ECO:0000313" key="11">
    <source>
        <dbReference type="Proteomes" id="UP000591131"/>
    </source>
</evidence>
<dbReference type="GO" id="GO:0000467">
    <property type="term" value="P:exonucleolytic trimming to generate mature 3'-end of 5.8S rRNA from tricistronic rRNA transcript (SSU-rRNA, 5.8S rRNA, LSU-rRNA)"/>
    <property type="evidence" value="ECO:0007669"/>
    <property type="project" value="TreeGrafter"/>
</dbReference>
<dbReference type="GO" id="GO:0034476">
    <property type="term" value="P:U5 snRNA 3'-end processing"/>
    <property type="evidence" value="ECO:0007669"/>
    <property type="project" value="TreeGrafter"/>
</dbReference>
<gene>
    <name evidence="10" type="primary">EXOSC9_2</name>
    <name evidence="10" type="ORF">FOL47_000511</name>
</gene>
<evidence type="ECO:0000256" key="3">
    <source>
        <dbReference type="ARBA" id="ARBA00006678"/>
    </source>
</evidence>
<evidence type="ECO:0000256" key="2">
    <source>
        <dbReference type="ARBA" id="ARBA00004496"/>
    </source>
</evidence>
<dbReference type="InterPro" id="IPR050590">
    <property type="entry name" value="Exosome_comp_Rrp42_subfam"/>
</dbReference>
<dbReference type="InterPro" id="IPR001247">
    <property type="entry name" value="ExoRNase_PH_dom1"/>
</dbReference>
<dbReference type="GO" id="GO:0071035">
    <property type="term" value="P:nuclear polyadenylation-dependent rRNA catabolic process"/>
    <property type="evidence" value="ECO:0007669"/>
    <property type="project" value="TreeGrafter"/>
</dbReference>
<keyword evidence="5" id="KW-0694">RNA-binding</keyword>
<evidence type="ECO:0000256" key="7">
    <source>
        <dbReference type="SAM" id="MobiDB-lite"/>
    </source>
</evidence>
<dbReference type="AlphaFoldDB" id="A0A7J6MLJ8"/>
<comment type="similarity">
    <text evidence="3">Belongs to the RNase PH family.</text>
</comment>
<proteinExistence type="inferred from homology"/>
<dbReference type="Gene3D" id="3.30.230.70">
    <property type="entry name" value="GHMP Kinase, N-terminal domain"/>
    <property type="match status" value="1"/>
</dbReference>
<dbReference type="InterPro" id="IPR033100">
    <property type="entry name" value="Rrp45"/>
</dbReference>
<organism evidence="10 11">
    <name type="scientific">Perkinsus chesapeaki</name>
    <name type="common">Clam parasite</name>
    <name type="synonym">Perkinsus andrewsi</name>
    <dbReference type="NCBI Taxonomy" id="330153"/>
    <lineage>
        <taxon>Eukaryota</taxon>
        <taxon>Sar</taxon>
        <taxon>Alveolata</taxon>
        <taxon>Perkinsozoa</taxon>
        <taxon>Perkinsea</taxon>
        <taxon>Perkinsida</taxon>
        <taxon>Perkinsidae</taxon>
        <taxon>Perkinsus</taxon>
    </lineage>
</organism>
<dbReference type="InterPro" id="IPR036345">
    <property type="entry name" value="ExoRNase_PH_dom2_sf"/>
</dbReference>
<dbReference type="Proteomes" id="UP000591131">
    <property type="component" value="Unassembled WGS sequence"/>
</dbReference>
<reference evidence="10 11" key="1">
    <citation type="submission" date="2020-04" db="EMBL/GenBank/DDBJ databases">
        <title>Perkinsus chesapeaki whole genome sequence.</title>
        <authorList>
            <person name="Bogema D.R."/>
        </authorList>
    </citation>
    <scope>NUCLEOTIDE SEQUENCE [LARGE SCALE GENOMIC DNA]</scope>
    <source>
        <strain evidence="10">ATCC PRA-425</strain>
    </source>
</reference>
<dbReference type="GO" id="GO:0000176">
    <property type="term" value="C:nuclear exosome (RNase complex)"/>
    <property type="evidence" value="ECO:0007669"/>
    <property type="project" value="TreeGrafter"/>
</dbReference>
<name>A0A7J6MLJ8_PERCH</name>
<dbReference type="GO" id="GO:0016075">
    <property type="term" value="P:rRNA catabolic process"/>
    <property type="evidence" value="ECO:0007669"/>
    <property type="project" value="TreeGrafter"/>
</dbReference>
<dbReference type="Pfam" id="PF01138">
    <property type="entry name" value="RNase_PH"/>
    <property type="match status" value="1"/>
</dbReference>
<dbReference type="GO" id="GO:0071038">
    <property type="term" value="P:TRAMP-dependent tRNA surveillance pathway"/>
    <property type="evidence" value="ECO:0007669"/>
    <property type="project" value="TreeGrafter"/>
</dbReference>
<protein>
    <submittedName>
        <fullName evidence="10">Exosome complex component RRP45</fullName>
    </submittedName>
</protein>
<feature type="compositionally biased region" description="Low complexity" evidence="7">
    <location>
        <begin position="331"/>
        <end position="343"/>
    </location>
</feature>
<evidence type="ECO:0000256" key="4">
    <source>
        <dbReference type="ARBA" id="ARBA00022490"/>
    </source>
</evidence>
<dbReference type="GO" id="GO:0034473">
    <property type="term" value="P:U1 snRNA 3'-end processing"/>
    <property type="evidence" value="ECO:0007669"/>
    <property type="project" value="TreeGrafter"/>
</dbReference>
<dbReference type="GO" id="GO:0034475">
    <property type="term" value="P:U4 snRNA 3'-end processing"/>
    <property type="evidence" value="ECO:0007669"/>
    <property type="project" value="TreeGrafter"/>
</dbReference>
<feature type="domain" description="Exoribonuclease phosphorolytic" evidence="8">
    <location>
        <begin position="39"/>
        <end position="177"/>
    </location>
</feature>
<dbReference type="CDD" id="cd11368">
    <property type="entry name" value="RNase_PH_RRP45"/>
    <property type="match status" value="1"/>
</dbReference>